<reference evidence="2" key="1">
    <citation type="submission" date="2020-08" db="EMBL/GenBank/DDBJ databases">
        <title>Genome sequencing and assembly of the red palm weevil Rhynchophorus ferrugineus.</title>
        <authorList>
            <person name="Dias G.B."/>
            <person name="Bergman C.M."/>
            <person name="Manee M."/>
        </authorList>
    </citation>
    <scope>NUCLEOTIDE SEQUENCE</scope>
    <source>
        <strain evidence="2">AA-2017</strain>
        <tissue evidence="2">Whole larva</tissue>
    </source>
</reference>
<protein>
    <submittedName>
        <fullName evidence="2">Uncharacterized protein</fullName>
    </submittedName>
</protein>
<gene>
    <name evidence="2" type="ORF">GWI33_001026</name>
</gene>
<evidence type="ECO:0000313" key="2">
    <source>
        <dbReference type="EMBL" id="KAF7283286.1"/>
    </source>
</evidence>
<dbReference type="Proteomes" id="UP000625711">
    <property type="component" value="Unassembled WGS sequence"/>
</dbReference>
<proteinExistence type="predicted"/>
<evidence type="ECO:0000313" key="3">
    <source>
        <dbReference type="Proteomes" id="UP000625711"/>
    </source>
</evidence>
<accession>A0A834MGN1</accession>
<dbReference type="AlphaFoldDB" id="A0A834MGN1"/>
<dbReference type="EMBL" id="JAACXV010000122">
    <property type="protein sequence ID" value="KAF7283286.1"/>
    <property type="molecule type" value="Genomic_DNA"/>
</dbReference>
<comment type="caution">
    <text evidence="2">The sequence shown here is derived from an EMBL/GenBank/DDBJ whole genome shotgun (WGS) entry which is preliminary data.</text>
</comment>
<evidence type="ECO:0000256" key="1">
    <source>
        <dbReference type="SAM" id="MobiDB-lite"/>
    </source>
</evidence>
<feature type="compositionally biased region" description="Basic and acidic residues" evidence="1">
    <location>
        <begin position="28"/>
        <end position="38"/>
    </location>
</feature>
<sequence>MQSGQRGNKGDSFGYWKKSNDNSPVTETGRRKTGERTERKKVFSEIAGSLFFRARTGEVLGVSGGRGVASSNRSGLLSGRTSFCSRVIIRLMPRNFTTGALRATLR</sequence>
<feature type="region of interest" description="Disordered" evidence="1">
    <location>
        <begin position="1"/>
        <end position="38"/>
    </location>
</feature>
<name>A0A834MGN1_RHYFE</name>
<organism evidence="2 3">
    <name type="scientific">Rhynchophorus ferrugineus</name>
    <name type="common">Red palm weevil</name>
    <name type="synonym">Curculio ferrugineus</name>
    <dbReference type="NCBI Taxonomy" id="354439"/>
    <lineage>
        <taxon>Eukaryota</taxon>
        <taxon>Metazoa</taxon>
        <taxon>Ecdysozoa</taxon>
        <taxon>Arthropoda</taxon>
        <taxon>Hexapoda</taxon>
        <taxon>Insecta</taxon>
        <taxon>Pterygota</taxon>
        <taxon>Neoptera</taxon>
        <taxon>Endopterygota</taxon>
        <taxon>Coleoptera</taxon>
        <taxon>Polyphaga</taxon>
        <taxon>Cucujiformia</taxon>
        <taxon>Curculionidae</taxon>
        <taxon>Dryophthorinae</taxon>
        <taxon>Rhynchophorus</taxon>
    </lineage>
</organism>
<keyword evidence="3" id="KW-1185">Reference proteome</keyword>